<dbReference type="SUPFAM" id="SSF48452">
    <property type="entry name" value="TPR-like"/>
    <property type="match status" value="1"/>
</dbReference>
<reference evidence="8 9" key="1">
    <citation type="submission" date="2024-01" db="EMBL/GenBank/DDBJ databases">
        <title>The strains designed SYSU M86414 and SYSU M84420 isolated from the marine sediment in San Sha City (Hainan Province, China).</title>
        <authorList>
            <person name="Guo D."/>
        </authorList>
    </citation>
    <scope>NUCLEOTIDE SEQUENCE [LARGE SCALE GENOMIC DNA]</scope>
    <source>
        <strain evidence="8 9">SYSU M84420</strain>
    </source>
</reference>
<dbReference type="InterPro" id="IPR012944">
    <property type="entry name" value="SusD_RagB_dom"/>
</dbReference>
<feature type="domain" description="RagB/SusD" evidence="6">
    <location>
        <begin position="324"/>
        <end position="465"/>
    </location>
</feature>
<dbReference type="Pfam" id="PF07980">
    <property type="entry name" value="SusD_RagB"/>
    <property type="match status" value="1"/>
</dbReference>
<feature type="domain" description="SusD-like N-terminal" evidence="7">
    <location>
        <begin position="32"/>
        <end position="232"/>
    </location>
</feature>
<comment type="subcellular location">
    <subcellularLocation>
        <location evidence="1">Cell outer membrane</location>
    </subcellularLocation>
</comment>
<dbReference type="InterPro" id="IPR033985">
    <property type="entry name" value="SusD-like_N"/>
</dbReference>
<name>A0ABU6IRJ1_9FLAO</name>
<comment type="similarity">
    <text evidence="2">Belongs to the SusD family.</text>
</comment>
<dbReference type="InterPro" id="IPR011990">
    <property type="entry name" value="TPR-like_helical_dom_sf"/>
</dbReference>
<keyword evidence="4" id="KW-0472">Membrane</keyword>
<dbReference type="CDD" id="cd08977">
    <property type="entry name" value="SusD"/>
    <property type="match status" value="1"/>
</dbReference>
<evidence type="ECO:0000313" key="9">
    <source>
        <dbReference type="Proteomes" id="UP001355298"/>
    </source>
</evidence>
<evidence type="ECO:0000256" key="2">
    <source>
        <dbReference type="ARBA" id="ARBA00006275"/>
    </source>
</evidence>
<dbReference type="Gene3D" id="1.25.40.390">
    <property type="match status" value="1"/>
</dbReference>
<dbReference type="RefSeq" id="WP_326278660.1">
    <property type="nucleotide sequence ID" value="NZ_JAYKYV010000007.1"/>
</dbReference>
<dbReference type="Proteomes" id="UP001355298">
    <property type="component" value="Unassembled WGS sequence"/>
</dbReference>
<evidence type="ECO:0000259" key="6">
    <source>
        <dbReference type="Pfam" id="PF07980"/>
    </source>
</evidence>
<organism evidence="8 9">
    <name type="scientific">Flagellimonas halotolerans</name>
    <dbReference type="NCBI Taxonomy" id="3112164"/>
    <lineage>
        <taxon>Bacteria</taxon>
        <taxon>Pseudomonadati</taxon>
        <taxon>Bacteroidota</taxon>
        <taxon>Flavobacteriia</taxon>
        <taxon>Flavobacteriales</taxon>
        <taxon>Flavobacteriaceae</taxon>
        <taxon>Flagellimonas</taxon>
    </lineage>
</organism>
<evidence type="ECO:0000259" key="7">
    <source>
        <dbReference type="Pfam" id="PF14322"/>
    </source>
</evidence>
<keyword evidence="3" id="KW-0732">Signal</keyword>
<evidence type="ECO:0000256" key="3">
    <source>
        <dbReference type="ARBA" id="ARBA00022729"/>
    </source>
</evidence>
<evidence type="ECO:0000256" key="4">
    <source>
        <dbReference type="ARBA" id="ARBA00023136"/>
    </source>
</evidence>
<comment type="caution">
    <text evidence="8">The sequence shown here is derived from an EMBL/GenBank/DDBJ whole genome shotgun (WGS) entry which is preliminary data.</text>
</comment>
<protein>
    <submittedName>
        <fullName evidence="8">RagB/SusD family nutrient uptake outer membrane protein</fullName>
    </submittedName>
</protein>
<evidence type="ECO:0000313" key="8">
    <source>
        <dbReference type="EMBL" id="MEC4265736.1"/>
    </source>
</evidence>
<evidence type="ECO:0000256" key="5">
    <source>
        <dbReference type="ARBA" id="ARBA00023237"/>
    </source>
</evidence>
<keyword evidence="5" id="KW-0998">Cell outer membrane</keyword>
<gene>
    <name evidence="8" type="ORF">VOP03_10285</name>
</gene>
<dbReference type="Pfam" id="PF14322">
    <property type="entry name" value="SusD-like_3"/>
    <property type="match status" value="1"/>
</dbReference>
<proteinExistence type="inferred from homology"/>
<dbReference type="EMBL" id="JAYMGW010000007">
    <property type="protein sequence ID" value="MEC4265736.1"/>
    <property type="molecule type" value="Genomic_DNA"/>
</dbReference>
<keyword evidence="9" id="KW-1185">Reference proteome</keyword>
<sequence>MKLRKSILVKSIPSLLLGCFLLLGMLWGCEDFVDVDLPNNQLTGEVVFQNPSTVDAALANIYAELRDESPFKGNIDGMSYLLGHYADEFDLHNPSLSNVGYFYENNLLATDTNVDNWWTASYTLIYAINRIIEGVGASDTLLDTDKDRFLGEAHFLRALLHFYLYQLYGEIPYVESSDYTVNTNIQRNEIDHVHQRMVDDLKRAKDLLTMETGNTLRPNYWVASALLARTYLYQGQWELAQTEAVDLIDHGGYALALDVGEVFLGDSPETLWHLGPISDGINTREAFTFVFETTPPPNSALSPFLIADFEENDARFNAWVGSVSDGEDTWYYPYKYKETAPTDRTEEYSILFRLAEVYLIAAEASIQLDRLSEGLYYLNAIRSRAGLVPLAGGDKNSLLSAVEQERRIELFSEQGHRFFDLKRTGRASGVLGPIKDNWEATDALLPIPESELLLNPNLSPQNEGY</sequence>
<evidence type="ECO:0000256" key="1">
    <source>
        <dbReference type="ARBA" id="ARBA00004442"/>
    </source>
</evidence>
<accession>A0ABU6IRJ1</accession>